<evidence type="ECO:0000256" key="1">
    <source>
        <dbReference type="ARBA" id="ARBA00022679"/>
    </source>
</evidence>
<reference evidence="3 4" key="1">
    <citation type="journal article" date="2008" name="PLoS Genet.">
        <title>Genomic islands in the pathogenic filamentous fungus Aspergillus fumigatus.</title>
        <authorList>
            <person name="Fedorova N.D."/>
            <person name="Khaldi N."/>
            <person name="Joardar V.S."/>
            <person name="Maiti R."/>
            <person name="Amedeo P."/>
            <person name="Anderson M.J."/>
            <person name="Crabtree J."/>
            <person name="Silva J.C."/>
            <person name="Badger J.H."/>
            <person name="Albarraq A."/>
            <person name="Angiuoli S."/>
            <person name="Bussey H."/>
            <person name="Bowyer P."/>
            <person name="Cotty P.J."/>
            <person name="Dyer P.S."/>
            <person name="Egan A."/>
            <person name="Galens K."/>
            <person name="Fraser-Liggett C.M."/>
            <person name="Haas B.J."/>
            <person name="Inman J.M."/>
            <person name="Kent R."/>
            <person name="Lemieux S."/>
            <person name="Malavazi I."/>
            <person name="Orvis J."/>
            <person name="Roemer T."/>
            <person name="Ronning C.M."/>
            <person name="Sundaram J.P."/>
            <person name="Sutton G."/>
            <person name="Turner G."/>
            <person name="Venter J.C."/>
            <person name="White O.R."/>
            <person name="Whitty B.R."/>
            <person name="Youngman P."/>
            <person name="Wolfe K.H."/>
            <person name="Goldman G.H."/>
            <person name="Wortman J.R."/>
            <person name="Jiang B."/>
            <person name="Denning D.W."/>
            <person name="Nierman W.C."/>
        </authorList>
    </citation>
    <scope>NUCLEOTIDE SEQUENCE [LARGE SCALE GENOMIC DNA]</scope>
    <source>
        <strain evidence="4">ATCC 1007 / CBS 513.65 / DSM 816 / NCTC 3887 / NRRL 1</strain>
    </source>
</reference>
<evidence type="ECO:0000313" key="3">
    <source>
        <dbReference type="EMBL" id="EAW12428.1"/>
    </source>
</evidence>
<dbReference type="SUPFAM" id="SSF55729">
    <property type="entry name" value="Acyl-CoA N-acyltransferases (Nat)"/>
    <property type="match status" value="1"/>
</dbReference>
<dbReference type="OrthoDB" id="5689at2759"/>
<dbReference type="GeneID" id="4705813"/>
<proteinExistence type="predicted"/>
<dbReference type="VEuPathDB" id="FungiDB:ACLA_063990"/>
<dbReference type="OMA" id="AYAEDYC"/>
<dbReference type="PROSITE" id="PS51186">
    <property type="entry name" value="GNAT"/>
    <property type="match status" value="1"/>
</dbReference>
<dbReference type="Pfam" id="PF13673">
    <property type="entry name" value="Acetyltransf_10"/>
    <property type="match status" value="1"/>
</dbReference>
<dbReference type="InterPro" id="IPR050769">
    <property type="entry name" value="NAT_camello-type"/>
</dbReference>
<dbReference type="AlphaFoldDB" id="A1CD21"/>
<dbReference type="PANTHER" id="PTHR13947">
    <property type="entry name" value="GNAT FAMILY N-ACETYLTRANSFERASE"/>
    <property type="match status" value="1"/>
</dbReference>
<gene>
    <name evidence="3" type="ORF">ACLA_063990</name>
</gene>
<dbReference type="RefSeq" id="XP_001273854.1">
    <property type="nucleotide sequence ID" value="XM_001273853.1"/>
</dbReference>
<dbReference type="PANTHER" id="PTHR13947:SF37">
    <property type="entry name" value="LD18367P"/>
    <property type="match status" value="1"/>
</dbReference>
<evidence type="ECO:0000259" key="2">
    <source>
        <dbReference type="PROSITE" id="PS51186"/>
    </source>
</evidence>
<dbReference type="GO" id="GO:0008080">
    <property type="term" value="F:N-acetyltransferase activity"/>
    <property type="evidence" value="ECO:0007669"/>
    <property type="project" value="InterPro"/>
</dbReference>
<organism evidence="3 4">
    <name type="scientific">Aspergillus clavatus (strain ATCC 1007 / CBS 513.65 / DSM 816 / NCTC 3887 / NRRL 1 / QM 1276 / 107)</name>
    <dbReference type="NCBI Taxonomy" id="344612"/>
    <lineage>
        <taxon>Eukaryota</taxon>
        <taxon>Fungi</taxon>
        <taxon>Dikarya</taxon>
        <taxon>Ascomycota</taxon>
        <taxon>Pezizomycotina</taxon>
        <taxon>Eurotiomycetes</taxon>
        <taxon>Eurotiomycetidae</taxon>
        <taxon>Eurotiales</taxon>
        <taxon>Aspergillaceae</taxon>
        <taxon>Aspergillus</taxon>
        <taxon>Aspergillus subgen. Fumigati</taxon>
    </lineage>
</organism>
<dbReference type="CDD" id="cd04301">
    <property type="entry name" value="NAT_SF"/>
    <property type="match status" value="1"/>
</dbReference>
<evidence type="ECO:0000313" key="4">
    <source>
        <dbReference type="Proteomes" id="UP000006701"/>
    </source>
</evidence>
<dbReference type="eggNOG" id="ENOG502S8V6">
    <property type="taxonomic scope" value="Eukaryota"/>
</dbReference>
<protein>
    <submittedName>
        <fullName evidence="3">GNAT family acetyltransferase, putative</fullName>
    </submittedName>
</protein>
<feature type="domain" description="N-acetyltransferase" evidence="2">
    <location>
        <begin position="6"/>
        <end position="175"/>
    </location>
</feature>
<dbReference type="EMBL" id="DS027050">
    <property type="protein sequence ID" value="EAW12428.1"/>
    <property type="molecule type" value="Genomic_DNA"/>
</dbReference>
<dbReference type="HOGENOM" id="CLU_098389_0_1_1"/>
<dbReference type="InterPro" id="IPR000182">
    <property type="entry name" value="GNAT_dom"/>
</dbReference>
<dbReference type="STRING" id="344612.A1CD21"/>
<dbReference type="Gene3D" id="3.40.630.30">
    <property type="match status" value="1"/>
</dbReference>
<keyword evidence="4" id="KW-1185">Reference proteome</keyword>
<dbReference type="KEGG" id="act:ACLA_063990"/>
<accession>A1CD21</accession>
<dbReference type="InterPro" id="IPR016181">
    <property type="entry name" value="Acyl_CoA_acyltransferase"/>
</dbReference>
<keyword evidence="1" id="KW-0808">Transferase</keyword>
<name>A1CD21_ASPCL</name>
<dbReference type="Proteomes" id="UP000006701">
    <property type="component" value="Unassembled WGS sequence"/>
</dbReference>
<sequence>MNDNYPQFRVATQDDALQIQQLVQSAFRAEDSRPNWTADMDLSSRFRIQVGGILEKIAKSDSAILIATDQSGALVASVGIQKQTAELARLSLLAVDQRHQRGGLGRQVLARAEGYCQRIWGARRTGLNALSTREELILWYMRCGYRKTGQLTHERIQNGLFTDDLCFVEMEKGLKEA</sequence>